<comment type="caution">
    <text evidence="3">The sequence shown here is derived from an EMBL/GenBank/DDBJ whole genome shotgun (WGS) entry which is preliminary data.</text>
</comment>
<dbReference type="Gene3D" id="1.10.510.10">
    <property type="entry name" value="Transferase(Phosphotransferase) domain 1"/>
    <property type="match status" value="1"/>
</dbReference>
<dbReference type="InterPro" id="IPR000719">
    <property type="entry name" value="Prot_kinase_dom"/>
</dbReference>
<evidence type="ECO:0000256" key="1">
    <source>
        <dbReference type="SAM" id="MobiDB-lite"/>
    </source>
</evidence>
<dbReference type="EMBL" id="JAGPUO010000008">
    <property type="protein sequence ID" value="KAG5661098.1"/>
    <property type="molecule type" value="Genomic_DNA"/>
</dbReference>
<dbReference type="SUPFAM" id="SSF56112">
    <property type="entry name" value="Protein kinase-like (PK-like)"/>
    <property type="match status" value="1"/>
</dbReference>
<feature type="domain" description="Protein kinase" evidence="2">
    <location>
        <begin position="110"/>
        <end position="486"/>
    </location>
</feature>
<dbReference type="InterPro" id="IPR011009">
    <property type="entry name" value="Kinase-like_dom_sf"/>
</dbReference>
<dbReference type="PROSITE" id="PS50011">
    <property type="entry name" value="PROTEIN_KINASE_DOM"/>
    <property type="match status" value="1"/>
</dbReference>
<sequence>MLGKDIRVRTIKLPFNERQQGRDEVKISERNILAVQSAIIRGDTSVTLYNWDGIPMQKWPDIQGHLSDIEQVEIQHFDIFGPSGPKDPHGLLANDILDTVHYETWAGLDFKFDKILAQGGHGFVSLWTVTFDDGSSRKVVIKKGVSSCFSAESEMEFHLRYNRAEHTTQVVDLHREAQKIHASMRKADPLARREFTRGAQWNAKRLNCAVFEYAPYGDVYRFMKNVSEKKAQFTNQVLWGIWECFVMGMATIAYTPSLTHLKLSFEKEFERARSQDKLWDFLNHIEQAWRIDHDVHLDMEALNVLVGTCLSHTTQPVFKIHDLGAWSFSMSTLWKKLKERDVWRMRGPVKIHGLTPEQMTREWDDIPLRMKGEDVQQNFAGEDFTKGSVCAGRFGMWTNIFLIARVMESIMTGVFARYPFQCGPHMNRHGRAATQTYGWQLMDPEYSHIDEELREIVCRCLNERPQDRPSVVQLIREVERRKAKGFSQPEEAVKKWWTDLLHPNEELRLPAQRKSKAGPVQQAVADRMGPSSLVQRAIRDPTARVRKSVKVQAAGHGKQPKAGASKSKAPQRRRSGDRDQGDAIPNPRRADGLVRPIRGRGKVPQAEPHKEDPITSRSPSAGFLRQKAKRSIRPGIEIRASPPYPDSRPYFSAIGQNSPPAFLANRAFDKAPPLAGQYGSGSVDSDGPPITAIPIRGSSSMDIDDEDRVQDLQQAAVDKFWARRLRETPPAPTAGNDDPYNPQQPAAKPNSPWWPPTHALPTPRPRARVRESSKSPQFKSVSISRATQGTTKRVRFNANTKPAAVASKISKRPAKDKRGGYKTGPKKSKVLESWVKKALPVMPVAIQNLVTRARHLDEQLREGDVPVYAYIK</sequence>
<name>A0A9P7H760_9HYPO</name>
<dbReference type="Proteomes" id="UP000782241">
    <property type="component" value="Unassembled WGS sequence"/>
</dbReference>
<gene>
    <name evidence="3" type="ORF">KAF25_002741</name>
</gene>
<dbReference type="GO" id="GO:0004672">
    <property type="term" value="F:protein kinase activity"/>
    <property type="evidence" value="ECO:0007669"/>
    <property type="project" value="InterPro"/>
</dbReference>
<feature type="region of interest" description="Disordered" evidence="1">
    <location>
        <begin position="507"/>
        <end position="827"/>
    </location>
</feature>
<organism evidence="3 4">
    <name type="scientific">Fusarium avenaceum</name>
    <dbReference type="NCBI Taxonomy" id="40199"/>
    <lineage>
        <taxon>Eukaryota</taxon>
        <taxon>Fungi</taxon>
        <taxon>Dikarya</taxon>
        <taxon>Ascomycota</taxon>
        <taxon>Pezizomycotina</taxon>
        <taxon>Sordariomycetes</taxon>
        <taxon>Hypocreomycetidae</taxon>
        <taxon>Hypocreales</taxon>
        <taxon>Nectriaceae</taxon>
        <taxon>Fusarium</taxon>
        <taxon>Fusarium tricinctum species complex</taxon>
    </lineage>
</organism>
<evidence type="ECO:0000313" key="3">
    <source>
        <dbReference type="EMBL" id="KAG5661098.1"/>
    </source>
</evidence>
<protein>
    <recommendedName>
        <fullName evidence="2">Protein kinase domain-containing protein</fullName>
    </recommendedName>
</protein>
<evidence type="ECO:0000313" key="4">
    <source>
        <dbReference type="Proteomes" id="UP000782241"/>
    </source>
</evidence>
<dbReference type="AlphaFoldDB" id="A0A9P7H760"/>
<reference evidence="3" key="1">
    <citation type="submission" date="2021-04" db="EMBL/GenBank/DDBJ databases">
        <title>Draft genome of Fusarium avenaceum strain F156N33, isolated from an atmospheric sample in Virginia.</title>
        <authorList>
            <person name="Yang S."/>
            <person name="Vinatzer B.A."/>
            <person name="Coleman J."/>
        </authorList>
    </citation>
    <scope>NUCLEOTIDE SEQUENCE</scope>
    <source>
        <strain evidence="3">F156N33</strain>
    </source>
</reference>
<evidence type="ECO:0000259" key="2">
    <source>
        <dbReference type="PROSITE" id="PS50011"/>
    </source>
</evidence>
<accession>A0A9P7H760</accession>
<dbReference type="GO" id="GO:0005524">
    <property type="term" value="F:ATP binding"/>
    <property type="evidence" value="ECO:0007669"/>
    <property type="project" value="InterPro"/>
</dbReference>
<keyword evidence="4" id="KW-1185">Reference proteome</keyword>
<proteinExistence type="predicted"/>
<feature type="compositionally biased region" description="Polar residues" evidence="1">
    <location>
        <begin position="774"/>
        <end position="791"/>
    </location>
</feature>